<organism evidence="2 3">
    <name type="scientific">Armillaria ostoyae</name>
    <name type="common">Armillaria root rot fungus</name>
    <dbReference type="NCBI Taxonomy" id="47428"/>
    <lineage>
        <taxon>Eukaryota</taxon>
        <taxon>Fungi</taxon>
        <taxon>Dikarya</taxon>
        <taxon>Basidiomycota</taxon>
        <taxon>Agaricomycotina</taxon>
        <taxon>Agaricomycetes</taxon>
        <taxon>Agaricomycetidae</taxon>
        <taxon>Agaricales</taxon>
        <taxon>Marasmiineae</taxon>
        <taxon>Physalacriaceae</taxon>
        <taxon>Armillaria</taxon>
    </lineage>
</organism>
<evidence type="ECO:0000313" key="2">
    <source>
        <dbReference type="EMBL" id="SJL08055.1"/>
    </source>
</evidence>
<dbReference type="PANTHER" id="PTHR33064:SF37">
    <property type="entry name" value="RIBONUCLEASE H"/>
    <property type="match status" value="1"/>
</dbReference>
<dbReference type="InterPro" id="IPR043128">
    <property type="entry name" value="Rev_trsase/Diguanyl_cyclase"/>
</dbReference>
<reference evidence="3" key="1">
    <citation type="journal article" date="2017" name="Nat. Ecol. Evol.">
        <title>Genome expansion and lineage-specific genetic innovations in the forest pathogenic fungi Armillaria.</title>
        <authorList>
            <person name="Sipos G."/>
            <person name="Prasanna A.N."/>
            <person name="Walter M.C."/>
            <person name="O'Connor E."/>
            <person name="Balint B."/>
            <person name="Krizsan K."/>
            <person name="Kiss B."/>
            <person name="Hess J."/>
            <person name="Varga T."/>
            <person name="Slot J."/>
            <person name="Riley R."/>
            <person name="Boka B."/>
            <person name="Rigling D."/>
            <person name="Barry K."/>
            <person name="Lee J."/>
            <person name="Mihaltcheva S."/>
            <person name="LaButti K."/>
            <person name="Lipzen A."/>
            <person name="Waldron R."/>
            <person name="Moloney N.M."/>
            <person name="Sperisen C."/>
            <person name="Kredics L."/>
            <person name="Vagvoelgyi C."/>
            <person name="Patrignani A."/>
            <person name="Fitzpatrick D."/>
            <person name="Nagy I."/>
            <person name="Doyle S."/>
            <person name="Anderson J.B."/>
            <person name="Grigoriev I.V."/>
            <person name="Gueldener U."/>
            <person name="Muensterkoetter M."/>
            <person name="Nagy L.G."/>
        </authorList>
    </citation>
    <scope>NUCLEOTIDE SEQUENCE [LARGE SCALE GENOMIC DNA]</scope>
    <source>
        <strain evidence="3">C18/9</strain>
    </source>
</reference>
<evidence type="ECO:0000313" key="3">
    <source>
        <dbReference type="Proteomes" id="UP000219338"/>
    </source>
</evidence>
<gene>
    <name evidence="2" type="ORF">ARMOST_11414</name>
</gene>
<dbReference type="SUPFAM" id="SSF56672">
    <property type="entry name" value="DNA/RNA polymerases"/>
    <property type="match status" value="1"/>
</dbReference>
<dbReference type="InterPro" id="IPR043502">
    <property type="entry name" value="DNA/RNA_pol_sf"/>
</dbReference>
<dbReference type="Gene3D" id="3.30.70.270">
    <property type="match status" value="2"/>
</dbReference>
<dbReference type="OrthoDB" id="3068303at2759"/>
<proteinExistence type="predicted"/>
<dbReference type="Proteomes" id="UP000219338">
    <property type="component" value="Unassembled WGS sequence"/>
</dbReference>
<dbReference type="OMA" id="CINTHHG"/>
<feature type="domain" description="Reverse transcriptase" evidence="1">
    <location>
        <begin position="1"/>
        <end position="241"/>
    </location>
</feature>
<evidence type="ECO:0000259" key="1">
    <source>
        <dbReference type="PROSITE" id="PS50878"/>
    </source>
</evidence>
<name>A0A284RH19_ARMOS</name>
<dbReference type="STRING" id="47428.A0A284RH19"/>
<dbReference type="CDD" id="cd01647">
    <property type="entry name" value="RT_LTR"/>
    <property type="match status" value="1"/>
</dbReference>
<protein>
    <recommendedName>
        <fullName evidence="1">Reverse transcriptase domain-containing protein</fullName>
    </recommendedName>
</protein>
<sequence>MLERHTKAFGFDGRLGHHPAKVRIRTKEGAEPISLLMYASSPAKREIIDKQIDAWFEQDIIEPSKSLWGALVVIAYQNSKPRFCVDYRRLNALTIPDEFPLPQQTDILAALSGAQVLSSLDALSGFTQLTLHEDDREKTAFRSHRRLYQFKCMSFRLQNGPSIFQQVMQGILSPYLWLFALVYIDDIVVYSKTFEDHVGHLDKVLQAVEDNGITLSPSKCHFFYSLILLLEHKVSQLGLSTHEEKVRAIAELERPTKVSELQTFLRMLVYFQAFIPYFADRMGPLFDNL</sequence>
<dbReference type="PROSITE" id="PS50878">
    <property type="entry name" value="RT_POL"/>
    <property type="match status" value="1"/>
</dbReference>
<dbReference type="PANTHER" id="PTHR33064">
    <property type="entry name" value="POL PROTEIN"/>
    <property type="match status" value="1"/>
</dbReference>
<dbReference type="EMBL" id="FUEG01000009">
    <property type="protein sequence ID" value="SJL08055.1"/>
    <property type="molecule type" value="Genomic_DNA"/>
</dbReference>
<dbReference type="InterPro" id="IPR051320">
    <property type="entry name" value="Viral_Replic_Matur_Polypro"/>
</dbReference>
<dbReference type="Pfam" id="PF00078">
    <property type="entry name" value="RVT_1"/>
    <property type="match status" value="1"/>
</dbReference>
<dbReference type="Gene3D" id="3.10.10.10">
    <property type="entry name" value="HIV Type 1 Reverse Transcriptase, subunit A, domain 1"/>
    <property type="match status" value="1"/>
</dbReference>
<keyword evidence="3" id="KW-1185">Reference proteome</keyword>
<dbReference type="InterPro" id="IPR000477">
    <property type="entry name" value="RT_dom"/>
</dbReference>
<accession>A0A284RH19</accession>
<dbReference type="AlphaFoldDB" id="A0A284RH19"/>